<accession>A0A543AXZ2</accession>
<dbReference type="InterPro" id="IPR009057">
    <property type="entry name" value="Homeodomain-like_sf"/>
</dbReference>
<dbReference type="EMBL" id="VFOW01000001">
    <property type="protein sequence ID" value="TQL77449.1"/>
    <property type="molecule type" value="Genomic_DNA"/>
</dbReference>
<name>A0A543AXZ2_9ACTN</name>
<protein>
    <submittedName>
        <fullName evidence="4">TetR family transcriptional regulator</fullName>
    </submittedName>
</protein>
<dbReference type="InterPro" id="IPR036271">
    <property type="entry name" value="Tet_transcr_reg_TetR-rel_C_sf"/>
</dbReference>
<dbReference type="SUPFAM" id="SSF48498">
    <property type="entry name" value="Tetracyclin repressor-like, C-terminal domain"/>
    <property type="match status" value="1"/>
</dbReference>
<evidence type="ECO:0000256" key="1">
    <source>
        <dbReference type="ARBA" id="ARBA00023015"/>
    </source>
</evidence>
<dbReference type="Pfam" id="PF13305">
    <property type="entry name" value="TetR_C_33"/>
    <property type="match status" value="1"/>
</dbReference>
<gene>
    <name evidence="4" type="ORF">FB566_3008</name>
</gene>
<keyword evidence="2" id="KW-0804">Transcription</keyword>
<evidence type="ECO:0000259" key="3">
    <source>
        <dbReference type="Pfam" id="PF13305"/>
    </source>
</evidence>
<evidence type="ECO:0000313" key="4">
    <source>
        <dbReference type="EMBL" id="TQL77449.1"/>
    </source>
</evidence>
<proteinExistence type="predicted"/>
<dbReference type="SUPFAM" id="SSF46689">
    <property type="entry name" value="Homeodomain-like"/>
    <property type="match status" value="1"/>
</dbReference>
<dbReference type="Gene3D" id="1.10.357.10">
    <property type="entry name" value="Tetracycline Repressor, domain 2"/>
    <property type="match status" value="1"/>
</dbReference>
<dbReference type="Proteomes" id="UP000317043">
    <property type="component" value="Unassembled WGS sequence"/>
</dbReference>
<keyword evidence="1" id="KW-0805">Transcription regulation</keyword>
<dbReference type="RefSeq" id="WP_211347702.1">
    <property type="nucleotide sequence ID" value="NZ_JBHTGS010000001.1"/>
</dbReference>
<keyword evidence="5" id="KW-1185">Reference proteome</keyword>
<dbReference type="Gene3D" id="1.10.10.60">
    <property type="entry name" value="Homeodomain-like"/>
    <property type="match status" value="1"/>
</dbReference>
<comment type="caution">
    <text evidence="4">The sequence shown here is derived from an EMBL/GenBank/DDBJ whole genome shotgun (WGS) entry which is preliminary data.</text>
</comment>
<evidence type="ECO:0000256" key="2">
    <source>
        <dbReference type="ARBA" id="ARBA00023163"/>
    </source>
</evidence>
<evidence type="ECO:0000313" key="5">
    <source>
        <dbReference type="Proteomes" id="UP000317043"/>
    </source>
</evidence>
<reference evidence="4 5" key="1">
    <citation type="submission" date="2019-06" db="EMBL/GenBank/DDBJ databases">
        <title>Sequencing the genomes of 1000 actinobacteria strains.</title>
        <authorList>
            <person name="Klenk H.-P."/>
        </authorList>
    </citation>
    <scope>NUCLEOTIDE SEQUENCE [LARGE SCALE GENOMIC DNA]</scope>
    <source>
        <strain evidence="4 5">DSM 45928</strain>
    </source>
</reference>
<dbReference type="InterPro" id="IPR025996">
    <property type="entry name" value="MT1864/Rv1816-like_C"/>
</dbReference>
<feature type="domain" description="HTH-type transcriptional regulator MT1864/Rv1816-like C-terminal" evidence="3">
    <location>
        <begin position="80"/>
        <end position="175"/>
    </location>
</feature>
<sequence>MPRAGLTPDVLVDIALDILDETGEVSLAKIAARANVATPSLYKHIANLAQLRELIAIRATDQLNEQITEASLGRSGPEAIRAAMTAWRRYVLEYPHRYAAIPLEPLSDPALAEAGDRLMRTAGSVFRRFELTSDELVHAIRALRVIVHGFSTLEAGGGFGLPQDLDRSFAKLIDMYLASLPSH</sequence>
<dbReference type="InParanoid" id="A0A543AXZ2"/>
<organism evidence="4 5">
    <name type="scientific">Stackebrandtia endophytica</name>
    <dbReference type="NCBI Taxonomy" id="1496996"/>
    <lineage>
        <taxon>Bacteria</taxon>
        <taxon>Bacillati</taxon>
        <taxon>Actinomycetota</taxon>
        <taxon>Actinomycetes</taxon>
        <taxon>Glycomycetales</taxon>
        <taxon>Glycomycetaceae</taxon>
        <taxon>Stackebrandtia</taxon>
    </lineage>
</organism>
<dbReference type="AlphaFoldDB" id="A0A543AXZ2"/>